<reference evidence="3 4" key="1">
    <citation type="submission" date="2016-11" db="EMBL/GenBank/DDBJ databases">
        <authorList>
            <person name="Jaros S."/>
            <person name="Januszkiewicz K."/>
            <person name="Wedrychowicz H."/>
        </authorList>
    </citation>
    <scope>NUCLEOTIDE SEQUENCE [LARGE SCALE GENOMIC DNA]</scope>
    <source>
        <strain evidence="3 4">DSM 17918</strain>
    </source>
</reference>
<evidence type="ECO:0000313" key="3">
    <source>
        <dbReference type="EMBL" id="SHE81133.1"/>
    </source>
</evidence>
<dbReference type="PANTHER" id="PTHR35568:SF1">
    <property type="entry name" value="TRANSCRIPTIONAL REGULATOR DAUR"/>
    <property type="match status" value="1"/>
</dbReference>
<protein>
    <submittedName>
        <fullName evidence="3">Predicted transcriptional regulator YheO, contains PAS and DNA-binding HTH domains</fullName>
    </submittedName>
</protein>
<sequence length="219" mass="24517">MAENIHPLLKNLIPLAEGIAKTFGKNCEVSIYDISNPQRSIVAIFNGHVTGKDVGDPMPDVVLRSISEGTLGKDRINISSKSSDGKILKSSYIFIRDERDKVIGTLCINYDISEFVMFDSIIKDFCQTESKNQIEYMAETTDSNVNDVLANIVDNTLKNFGKPVNFMTKDEKVYIVKLLDSKGIFLIKGAIDYVAKVLCVSRYTIYNYLDEVRASSESF</sequence>
<dbReference type="GO" id="GO:0003677">
    <property type="term" value="F:DNA binding"/>
    <property type="evidence" value="ECO:0007669"/>
    <property type="project" value="UniProtKB-KW"/>
</dbReference>
<dbReference type="OrthoDB" id="9796595at2"/>
<feature type="domain" description="Transcriptional regulator DauR-like HTH" evidence="2">
    <location>
        <begin position="149"/>
        <end position="210"/>
    </location>
</feature>
<dbReference type="Pfam" id="PF08348">
    <property type="entry name" value="PAS_6"/>
    <property type="match status" value="1"/>
</dbReference>
<organism evidence="3 4">
    <name type="scientific">Caldanaerobius fijiensis DSM 17918</name>
    <dbReference type="NCBI Taxonomy" id="1121256"/>
    <lineage>
        <taxon>Bacteria</taxon>
        <taxon>Bacillati</taxon>
        <taxon>Bacillota</taxon>
        <taxon>Clostridia</taxon>
        <taxon>Thermoanaerobacterales</taxon>
        <taxon>Thermoanaerobacteraceae</taxon>
        <taxon>Caldanaerobius</taxon>
    </lineage>
</organism>
<accession>A0A1M4WJ84</accession>
<evidence type="ECO:0000259" key="1">
    <source>
        <dbReference type="Pfam" id="PF08348"/>
    </source>
</evidence>
<dbReference type="STRING" id="1121256.SAMN02746089_00822"/>
<proteinExistence type="predicted"/>
<gene>
    <name evidence="3" type="ORF">SAMN02746089_00822</name>
</gene>
<keyword evidence="4" id="KW-1185">Reference proteome</keyword>
<dbReference type="InterPro" id="IPR013559">
    <property type="entry name" value="YheO"/>
</dbReference>
<dbReference type="AlphaFoldDB" id="A0A1M4WJ84"/>
<name>A0A1M4WJ84_9THEO</name>
<dbReference type="EMBL" id="FQVH01000006">
    <property type="protein sequence ID" value="SHE81133.1"/>
    <property type="molecule type" value="Genomic_DNA"/>
</dbReference>
<dbReference type="RefSeq" id="WP_073341991.1">
    <property type="nucleotide sequence ID" value="NZ_FQVH01000006.1"/>
</dbReference>
<feature type="domain" description="YheO-like" evidence="1">
    <location>
        <begin position="9"/>
        <end position="118"/>
    </location>
</feature>
<dbReference type="InterPro" id="IPR039445">
    <property type="entry name" value="DauR-like_HTH"/>
</dbReference>
<evidence type="ECO:0000313" key="4">
    <source>
        <dbReference type="Proteomes" id="UP000184088"/>
    </source>
</evidence>
<keyword evidence="3" id="KW-0238">DNA-binding</keyword>
<dbReference type="PANTHER" id="PTHR35568">
    <property type="entry name" value="TRANSCRIPTIONAL REGULATOR DAUR"/>
    <property type="match status" value="1"/>
</dbReference>
<evidence type="ECO:0000259" key="2">
    <source>
        <dbReference type="Pfam" id="PF13309"/>
    </source>
</evidence>
<dbReference type="InterPro" id="IPR039446">
    <property type="entry name" value="DauR-like"/>
</dbReference>
<dbReference type="Pfam" id="PF13309">
    <property type="entry name" value="HTH_22"/>
    <property type="match status" value="1"/>
</dbReference>
<dbReference type="Proteomes" id="UP000184088">
    <property type="component" value="Unassembled WGS sequence"/>
</dbReference>